<gene>
    <name evidence="5" type="ORF">QYG89_05875</name>
</gene>
<feature type="domain" description="HTH tetR-type" evidence="4">
    <location>
        <begin position="14"/>
        <end position="74"/>
    </location>
</feature>
<protein>
    <submittedName>
        <fullName evidence="5">TetR/AcrR family transcriptional regulator</fullName>
    </submittedName>
</protein>
<sequence length="210" mass="24916">MLSKRSNEHDCSIQETKQMIIHTAQKLFMTYGYRSVSTRQIAETCGVTQPALYHHFQNKKTIYIEVVKSIMQRTKADLYHIKNHYSTFKDRLYQIAYYMLMNHQEDLTQMFHDLQHEMDEDTQILIREWWLDSYLNPVVFIIEEAVHKEQIRDLTAIGSNIMEIALFILDLMKSFLQSPAHRQLNDSKRREEAERKAKLIVTIFLEGISG</sequence>
<evidence type="ECO:0000313" key="6">
    <source>
        <dbReference type="Proteomes" id="UP001619911"/>
    </source>
</evidence>
<evidence type="ECO:0000256" key="1">
    <source>
        <dbReference type="ARBA" id="ARBA00022491"/>
    </source>
</evidence>
<keyword evidence="2 3" id="KW-0238">DNA-binding</keyword>
<dbReference type="InterPro" id="IPR001647">
    <property type="entry name" value="HTH_TetR"/>
</dbReference>
<dbReference type="SUPFAM" id="SSF46689">
    <property type="entry name" value="Homeodomain-like"/>
    <property type="match status" value="1"/>
</dbReference>
<dbReference type="InterPro" id="IPR050624">
    <property type="entry name" value="HTH-type_Tx_Regulator"/>
</dbReference>
<comment type="caution">
    <text evidence="5">The sequence shown here is derived from an EMBL/GenBank/DDBJ whole genome shotgun (WGS) entry which is preliminary data.</text>
</comment>
<dbReference type="PANTHER" id="PTHR43479:SF11">
    <property type="entry name" value="ACREF_ENVCD OPERON REPRESSOR-RELATED"/>
    <property type="match status" value="1"/>
</dbReference>
<reference evidence="5 6" key="1">
    <citation type="submission" date="2023-07" db="EMBL/GenBank/DDBJ databases">
        <title>Bacillus lucianemedeirus sp. nov, a new species isolated from an immunobiological production facility.</title>
        <authorList>
            <person name="Costa L.V."/>
            <person name="Miranda R.V.S.L."/>
            <person name="Brandao M.L.L."/>
            <person name="Reis C.M.F."/>
            <person name="Frazao A.M."/>
            <person name="Cruz F.V."/>
            <person name="Baio P.V.P."/>
            <person name="Veras J.F.C."/>
            <person name="Ramos J.N."/>
            <person name="Vieira V."/>
        </authorList>
    </citation>
    <scope>NUCLEOTIDE SEQUENCE [LARGE SCALE GENOMIC DNA]</scope>
    <source>
        <strain evidence="5 6">B190/17</strain>
    </source>
</reference>
<dbReference type="InterPro" id="IPR009057">
    <property type="entry name" value="Homeodomain-like_sf"/>
</dbReference>
<evidence type="ECO:0000259" key="4">
    <source>
        <dbReference type="PROSITE" id="PS50977"/>
    </source>
</evidence>
<proteinExistence type="predicted"/>
<dbReference type="Pfam" id="PF00440">
    <property type="entry name" value="TetR_N"/>
    <property type="match status" value="1"/>
</dbReference>
<organism evidence="5 6">
    <name type="scientific">Bacillus lumedeiriae</name>
    <dbReference type="NCBI Taxonomy" id="3058829"/>
    <lineage>
        <taxon>Bacteria</taxon>
        <taxon>Bacillati</taxon>
        <taxon>Bacillota</taxon>
        <taxon>Bacilli</taxon>
        <taxon>Bacillales</taxon>
        <taxon>Bacillaceae</taxon>
        <taxon>Bacillus</taxon>
    </lineage>
</organism>
<dbReference type="Gene3D" id="1.10.357.10">
    <property type="entry name" value="Tetracycline Repressor, domain 2"/>
    <property type="match status" value="1"/>
</dbReference>
<dbReference type="PROSITE" id="PS50977">
    <property type="entry name" value="HTH_TETR_2"/>
    <property type="match status" value="1"/>
</dbReference>
<dbReference type="InterPro" id="IPR023772">
    <property type="entry name" value="DNA-bd_HTH_TetR-type_CS"/>
</dbReference>
<feature type="DNA-binding region" description="H-T-H motif" evidence="3">
    <location>
        <begin position="37"/>
        <end position="56"/>
    </location>
</feature>
<dbReference type="PANTHER" id="PTHR43479">
    <property type="entry name" value="ACREF/ENVCD OPERON REPRESSOR-RELATED"/>
    <property type="match status" value="1"/>
</dbReference>
<accession>A0ABW8I6U1</accession>
<name>A0ABW8I6U1_9BACI</name>
<dbReference type="PROSITE" id="PS01081">
    <property type="entry name" value="HTH_TETR_1"/>
    <property type="match status" value="1"/>
</dbReference>
<dbReference type="RefSeq" id="WP_404315513.1">
    <property type="nucleotide sequence ID" value="NZ_JAUIYO010000002.1"/>
</dbReference>
<dbReference type="Proteomes" id="UP001619911">
    <property type="component" value="Unassembled WGS sequence"/>
</dbReference>
<dbReference type="EMBL" id="JAUIYO010000002">
    <property type="protein sequence ID" value="MFK2825212.1"/>
    <property type="molecule type" value="Genomic_DNA"/>
</dbReference>
<evidence type="ECO:0000256" key="2">
    <source>
        <dbReference type="ARBA" id="ARBA00023125"/>
    </source>
</evidence>
<evidence type="ECO:0000256" key="3">
    <source>
        <dbReference type="PROSITE-ProRule" id="PRU00335"/>
    </source>
</evidence>
<keyword evidence="1" id="KW-0678">Repressor</keyword>
<evidence type="ECO:0000313" key="5">
    <source>
        <dbReference type="EMBL" id="MFK2825212.1"/>
    </source>
</evidence>
<dbReference type="PRINTS" id="PR00455">
    <property type="entry name" value="HTHTETR"/>
</dbReference>
<keyword evidence="6" id="KW-1185">Reference proteome</keyword>